<comment type="subcellular location">
    <subcellularLocation>
        <location evidence="1">Membrane</location>
        <topology evidence="1">Multi-pass membrane protein</topology>
    </subcellularLocation>
</comment>
<evidence type="ECO:0000313" key="8">
    <source>
        <dbReference type="Proteomes" id="UP001604336"/>
    </source>
</evidence>
<reference evidence="8" key="1">
    <citation type="submission" date="2024-07" db="EMBL/GenBank/DDBJ databases">
        <title>Two chromosome-level genome assemblies of Korean endemic species Abeliophyllum distichum and Forsythia ovata (Oleaceae).</title>
        <authorList>
            <person name="Jang H."/>
        </authorList>
    </citation>
    <scope>NUCLEOTIDE SEQUENCE [LARGE SCALE GENOMIC DNA]</scope>
</reference>
<keyword evidence="3 6" id="KW-1133">Transmembrane helix</keyword>
<dbReference type="InterPro" id="IPR034294">
    <property type="entry name" value="Aquaporin_transptr"/>
</dbReference>
<evidence type="ECO:0000256" key="1">
    <source>
        <dbReference type="ARBA" id="ARBA00004141"/>
    </source>
</evidence>
<dbReference type="GO" id="GO:0016020">
    <property type="term" value="C:membrane"/>
    <property type="evidence" value="ECO:0007669"/>
    <property type="project" value="UniProtKB-SubCell"/>
</dbReference>
<evidence type="ECO:0000256" key="4">
    <source>
        <dbReference type="ARBA" id="ARBA00023136"/>
    </source>
</evidence>
<evidence type="ECO:0000313" key="7">
    <source>
        <dbReference type="EMBL" id="KAL2481650.1"/>
    </source>
</evidence>
<dbReference type="AlphaFoldDB" id="A0ABD1QZM6"/>
<dbReference type="Proteomes" id="UP001604336">
    <property type="component" value="Unassembled WGS sequence"/>
</dbReference>
<feature type="transmembrane region" description="Helical" evidence="6">
    <location>
        <begin position="27"/>
        <end position="49"/>
    </location>
</feature>
<dbReference type="Gene3D" id="1.20.1080.10">
    <property type="entry name" value="Glycerol uptake facilitator protein"/>
    <property type="match status" value="1"/>
</dbReference>
<name>A0ABD1QZM6_9LAMI</name>
<dbReference type="PRINTS" id="PR00783">
    <property type="entry name" value="MINTRINSICP"/>
</dbReference>
<keyword evidence="5" id="KW-0813">Transport</keyword>
<protein>
    <submittedName>
        <fullName evidence="7">Aquaporin PIP2-8</fullName>
    </submittedName>
</protein>
<accession>A0ABD1QZM6</accession>
<dbReference type="EMBL" id="JBFOLK010000010">
    <property type="protein sequence ID" value="KAL2481650.1"/>
    <property type="molecule type" value="Genomic_DNA"/>
</dbReference>
<evidence type="ECO:0000256" key="5">
    <source>
        <dbReference type="RuleBase" id="RU000477"/>
    </source>
</evidence>
<organism evidence="7 8">
    <name type="scientific">Abeliophyllum distichum</name>
    <dbReference type="NCBI Taxonomy" id="126358"/>
    <lineage>
        <taxon>Eukaryota</taxon>
        <taxon>Viridiplantae</taxon>
        <taxon>Streptophyta</taxon>
        <taxon>Embryophyta</taxon>
        <taxon>Tracheophyta</taxon>
        <taxon>Spermatophyta</taxon>
        <taxon>Magnoliopsida</taxon>
        <taxon>eudicotyledons</taxon>
        <taxon>Gunneridae</taxon>
        <taxon>Pentapetalae</taxon>
        <taxon>asterids</taxon>
        <taxon>lamiids</taxon>
        <taxon>Lamiales</taxon>
        <taxon>Oleaceae</taxon>
        <taxon>Forsythieae</taxon>
        <taxon>Abeliophyllum</taxon>
    </lineage>
</organism>
<dbReference type="InterPro" id="IPR000425">
    <property type="entry name" value="MIP"/>
</dbReference>
<dbReference type="InterPro" id="IPR023271">
    <property type="entry name" value="Aquaporin-like"/>
</dbReference>
<dbReference type="PANTHER" id="PTHR45687">
    <property type="entry name" value="AQUAPORIN OR AQUAGLYCEROPORIN RELATED"/>
    <property type="match status" value="1"/>
</dbReference>
<keyword evidence="4 6" id="KW-0472">Membrane</keyword>
<evidence type="ECO:0000256" key="2">
    <source>
        <dbReference type="ARBA" id="ARBA00022692"/>
    </source>
</evidence>
<keyword evidence="2 5" id="KW-0812">Transmembrane</keyword>
<sequence length="187" mass="20432">MFFSIRAAGGHINLAMTFGLFLARKVFLIRAVMYMVAQSLGAICGFGLVKAFMKSCYNRLGSGANSMASGYNIDTALGAKIIGTFVLVYTVFSAMTPREVHEDVAKLVYKVSHGNMKSGGRVQIRESGGVHGLLELVYGMEATVDLVAVTIKSNFLTGFIHHHRVPPEDYLLWGFDGGTNFRQFHGK</sequence>
<comment type="similarity">
    <text evidence="5">Belongs to the MIP/aquaporin (TC 1.A.8) family.</text>
</comment>
<proteinExistence type="inferred from homology"/>
<evidence type="ECO:0000256" key="6">
    <source>
        <dbReference type="SAM" id="Phobius"/>
    </source>
</evidence>
<gene>
    <name evidence="7" type="ORF">Adt_34616</name>
</gene>
<dbReference type="Pfam" id="PF00230">
    <property type="entry name" value="MIP"/>
    <property type="match status" value="1"/>
</dbReference>
<keyword evidence="8" id="KW-1185">Reference proteome</keyword>
<dbReference type="SUPFAM" id="SSF81338">
    <property type="entry name" value="Aquaporin-like"/>
    <property type="match status" value="1"/>
</dbReference>
<evidence type="ECO:0000256" key="3">
    <source>
        <dbReference type="ARBA" id="ARBA00022989"/>
    </source>
</evidence>
<comment type="caution">
    <text evidence="7">The sequence shown here is derived from an EMBL/GenBank/DDBJ whole genome shotgun (WGS) entry which is preliminary data.</text>
</comment>